<dbReference type="Proteomes" id="UP000304953">
    <property type="component" value="Unassembled WGS sequence"/>
</dbReference>
<protein>
    <submittedName>
        <fullName evidence="1">GNAT family N-acetyltransferase</fullName>
    </submittedName>
</protein>
<keyword evidence="2" id="KW-1185">Reference proteome</keyword>
<sequence length="160" mass="18592">MHTHIRKMTSDDTEKVRQIYTSGWQNAFRGIVPQAYLDNLNLNGWTPPLAGAYVITDEEKILGTSSISSARDEDFQGWGEIISIYVLPEVIGQGCGHLLFEFVKEKLLELNYAQIYLKVFEENFRARKFYEQHGFSWNNQRLPVKIAGKDIIELRYVFQK</sequence>
<accession>A0AC61RRA7</accession>
<name>A0AC61RRA7_9FIRM</name>
<organism evidence="1 2">
    <name type="scientific">Petralouisia muris</name>
    <dbReference type="NCBI Taxonomy" id="3032872"/>
    <lineage>
        <taxon>Bacteria</taxon>
        <taxon>Bacillati</taxon>
        <taxon>Bacillota</taxon>
        <taxon>Clostridia</taxon>
        <taxon>Lachnospirales</taxon>
        <taxon>Lachnospiraceae</taxon>
        <taxon>Petralouisia</taxon>
    </lineage>
</organism>
<evidence type="ECO:0000313" key="2">
    <source>
        <dbReference type="Proteomes" id="UP000304953"/>
    </source>
</evidence>
<gene>
    <name evidence="1" type="ORF">E5329_20550</name>
</gene>
<evidence type="ECO:0000313" key="1">
    <source>
        <dbReference type="EMBL" id="TGY91589.1"/>
    </source>
</evidence>
<dbReference type="EMBL" id="SRYA01000053">
    <property type="protein sequence ID" value="TGY91589.1"/>
    <property type="molecule type" value="Genomic_DNA"/>
</dbReference>
<comment type="caution">
    <text evidence="1">The sequence shown here is derived from an EMBL/GenBank/DDBJ whole genome shotgun (WGS) entry which is preliminary data.</text>
</comment>
<reference evidence="1" key="1">
    <citation type="submission" date="2019-04" db="EMBL/GenBank/DDBJ databases">
        <title>Microbes associate with the intestines of laboratory mice.</title>
        <authorList>
            <person name="Navarre W."/>
            <person name="Wong E."/>
            <person name="Huang K."/>
            <person name="Tropini C."/>
            <person name="Ng K."/>
            <person name="Yu B."/>
        </authorList>
    </citation>
    <scope>NUCLEOTIDE SEQUENCE</scope>
    <source>
        <strain evidence="1">NM01_1-7b</strain>
    </source>
</reference>
<proteinExistence type="predicted"/>